<accession>A0ABQ4SXQ4</accession>
<reference evidence="1" key="2">
    <citation type="submission" date="2021-08" db="EMBL/GenBank/DDBJ databases">
        <authorList>
            <person name="Tani A."/>
            <person name="Ola A."/>
            <person name="Ogura Y."/>
            <person name="Katsura K."/>
            <person name="Hayashi T."/>
        </authorList>
    </citation>
    <scope>NUCLEOTIDE SEQUENCE</scope>
    <source>
        <strain evidence="1">LMG 23639</strain>
    </source>
</reference>
<dbReference type="EMBL" id="BPQR01000058">
    <property type="protein sequence ID" value="GJE07979.1"/>
    <property type="molecule type" value="Genomic_DNA"/>
</dbReference>
<comment type="caution">
    <text evidence="1">The sequence shown here is derived from an EMBL/GenBank/DDBJ whole genome shotgun (WGS) entry which is preliminary data.</text>
</comment>
<dbReference type="Proteomes" id="UP001055102">
    <property type="component" value="Unassembled WGS sequence"/>
</dbReference>
<reference evidence="1" key="1">
    <citation type="journal article" date="2021" name="Front. Microbiol.">
        <title>Comprehensive Comparative Genomics and Phenotyping of Methylobacterium Species.</title>
        <authorList>
            <person name="Alessa O."/>
            <person name="Ogura Y."/>
            <person name="Fujitani Y."/>
            <person name="Takami H."/>
            <person name="Hayashi T."/>
            <person name="Sahin N."/>
            <person name="Tani A."/>
        </authorList>
    </citation>
    <scope>NUCLEOTIDE SEQUENCE</scope>
    <source>
        <strain evidence="1">LMG 23639</strain>
    </source>
</reference>
<organism evidence="1 2">
    <name type="scientific">Methylobacterium jeotgali</name>
    <dbReference type="NCBI Taxonomy" id="381630"/>
    <lineage>
        <taxon>Bacteria</taxon>
        <taxon>Pseudomonadati</taxon>
        <taxon>Pseudomonadota</taxon>
        <taxon>Alphaproteobacteria</taxon>
        <taxon>Hyphomicrobiales</taxon>
        <taxon>Methylobacteriaceae</taxon>
        <taxon>Methylobacterium</taxon>
    </lineage>
</organism>
<evidence type="ECO:0000313" key="1">
    <source>
        <dbReference type="EMBL" id="GJE07979.1"/>
    </source>
</evidence>
<evidence type="ECO:0000313" key="2">
    <source>
        <dbReference type="Proteomes" id="UP001055102"/>
    </source>
</evidence>
<dbReference type="RefSeq" id="WP_238277408.1">
    <property type="nucleotide sequence ID" value="NZ_BPQR01000058.1"/>
</dbReference>
<proteinExistence type="predicted"/>
<gene>
    <name evidence="1" type="ORF">AOPFMNJM_3311</name>
</gene>
<protein>
    <submittedName>
        <fullName evidence="1">Uncharacterized protein</fullName>
    </submittedName>
</protein>
<name>A0ABQ4SXQ4_9HYPH</name>
<keyword evidence="2" id="KW-1185">Reference proteome</keyword>
<sequence length="289" mass="31742">MPDFTLLFRVGGRRANTVDQDPSFVAAKSVELLRAQAEKKGVERTAEGIFAARDDIVRDIAQDADRFGSQAARVFTKIRSPASGTITTALDGISRASAVSSTDSASSRLKGKTTVEWVALTKRTLENKRRRMVSSRRRRGAVSAGQPDTFFVDTGNLRKVLLDYFGPALASLVDPKIIVRRGPRKVTVSLSILAQASGKEKAGVSPQSLPGAYGDGGARSESLFVRYLKKVGAPDRDPKHPLLYKLENPHGTHRPFFQNTLIFWISNRLPIVLDKSLRKALSRRVKKVT</sequence>